<accession>A0A811UHK7</accession>
<evidence type="ECO:0000313" key="1">
    <source>
        <dbReference type="EMBL" id="CAD6998469.1"/>
    </source>
</evidence>
<evidence type="ECO:0000313" key="2">
    <source>
        <dbReference type="Proteomes" id="UP000606786"/>
    </source>
</evidence>
<dbReference type="AlphaFoldDB" id="A0A811UHK7"/>
<dbReference type="EMBL" id="CAJHJT010000012">
    <property type="protein sequence ID" value="CAD6998469.1"/>
    <property type="molecule type" value="Genomic_DNA"/>
</dbReference>
<gene>
    <name evidence="1" type="ORF">CCAP1982_LOCUS7066</name>
</gene>
<dbReference type="OrthoDB" id="443915at2759"/>
<sequence>MNPTSSFSTQSLTSALPLISILHSQPVTAAEDFNRDNEKKFSTDLISEKIVLTKRCVDISTQTDALSDKSQRFVNQLDANVEVEIDEHRSPTLKKKSVQDKNQKDLTHAWSMKRFCASESDSLEDGNHFLCREFCVLNGDSVCTSSNSLIKCDNSLKHSLDSKSFVEPVECTCHAATQFNCDCDETLANCTYQERIIDYENFRIIEHVIDCAQESYRQRSGKMQCPSSWQDIKDDNVDDNKDVNLACRELVAFIGESYQIINNTQSSILHDQEQSTNKILAETPKILEVSRSENQIEEKEYYDHSYDADHFISQSTNRNIKNILDDNNNKNLLEEVGEIQKPKTNSLIESNIPATSVTMTFDHHPKIIQSRPKEEQMMSMDKNSTPSVALALKALKSKLTPLAPSFHPARKKLQTSSSATTMSSSLYAFGQTSIYYQSQPPPTKQNSPQQQHIPIKLNETRLQQHLHGQDEQLQQQQIVPIFQRNKNCVTSSIEHQQHVIQQSDSLGGLPHIHLQSLPTSGAGAATTATNSSQQAQLYPMQVISLAPPSLPSSSTAAIGPQQKKILFPGC</sequence>
<reference evidence="1" key="1">
    <citation type="submission" date="2020-11" db="EMBL/GenBank/DDBJ databases">
        <authorList>
            <person name="Whitehead M."/>
        </authorList>
    </citation>
    <scope>NUCLEOTIDE SEQUENCE</scope>
    <source>
        <strain evidence="1">EGII</strain>
    </source>
</reference>
<dbReference type="Proteomes" id="UP000606786">
    <property type="component" value="Unassembled WGS sequence"/>
</dbReference>
<comment type="caution">
    <text evidence="1">The sequence shown here is derived from an EMBL/GenBank/DDBJ whole genome shotgun (WGS) entry which is preliminary data.</text>
</comment>
<organism evidence="1 2">
    <name type="scientific">Ceratitis capitata</name>
    <name type="common">Mediterranean fruit fly</name>
    <name type="synonym">Tephritis capitata</name>
    <dbReference type="NCBI Taxonomy" id="7213"/>
    <lineage>
        <taxon>Eukaryota</taxon>
        <taxon>Metazoa</taxon>
        <taxon>Ecdysozoa</taxon>
        <taxon>Arthropoda</taxon>
        <taxon>Hexapoda</taxon>
        <taxon>Insecta</taxon>
        <taxon>Pterygota</taxon>
        <taxon>Neoptera</taxon>
        <taxon>Endopterygota</taxon>
        <taxon>Diptera</taxon>
        <taxon>Brachycera</taxon>
        <taxon>Muscomorpha</taxon>
        <taxon>Tephritoidea</taxon>
        <taxon>Tephritidae</taxon>
        <taxon>Ceratitis</taxon>
        <taxon>Ceratitis</taxon>
    </lineage>
</organism>
<proteinExistence type="predicted"/>
<protein>
    <submittedName>
        <fullName evidence="1">(Mediterranean fruit fly) hypothetical protein</fullName>
    </submittedName>
</protein>
<name>A0A811UHK7_CERCA</name>
<keyword evidence="2" id="KW-1185">Reference proteome</keyword>